<name>A0ABU4DJK5_9ACTN</name>
<evidence type="ECO:0000313" key="2">
    <source>
        <dbReference type="EMBL" id="MDV6309924.1"/>
    </source>
</evidence>
<proteinExistence type="predicted"/>
<feature type="region of interest" description="Disordered" evidence="1">
    <location>
        <begin position="42"/>
        <end position="72"/>
    </location>
</feature>
<sequence length="72" mass="7689">MTIGITLTRAELALIITALDHVVTYENNTEAEERLSNRLEGILNGGSPHSEAGRKSTNVRAVASHDMGGEQA</sequence>
<gene>
    <name evidence="2" type="ORF">R3P94_21895</name>
</gene>
<comment type="caution">
    <text evidence="2">The sequence shown here is derived from an EMBL/GenBank/DDBJ whole genome shotgun (WGS) entry which is preliminary data.</text>
</comment>
<reference evidence="2 3" key="1">
    <citation type="submission" date="2023-10" db="EMBL/GenBank/DDBJ databases">
        <title>Development of a sustainable strategy for remediation of hydrocarbon-contaminated territories based on the waste exchange concept.</title>
        <authorList>
            <person name="Krivoruchko A."/>
        </authorList>
    </citation>
    <scope>NUCLEOTIDE SEQUENCE [LARGE SCALE GENOMIC DNA]</scope>
    <source>
        <strain evidence="2 3">IEGM 1266</strain>
    </source>
</reference>
<dbReference type="EMBL" id="JAWLKI010000038">
    <property type="protein sequence ID" value="MDV6309924.1"/>
    <property type="molecule type" value="Genomic_DNA"/>
</dbReference>
<dbReference type="Proteomes" id="UP001185779">
    <property type="component" value="Unassembled WGS sequence"/>
</dbReference>
<protein>
    <submittedName>
        <fullName evidence="2">Uncharacterized protein</fullName>
    </submittedName>
</protein>
<evidence type="ECO:0000256" key="1">
    <source>
        <dbReference type="SAM" id="MobiDB-lite"/>
    </source>
</evidence>
<evidence type="ECO:0000313" key="3">
    <source>
        <dbReference type="Proteomes" id="UP001185779"/>
    </source>
</evidence>
<dbReference type="RefSeq" id="WP_317505635.1">
    <property type="nucleotide sequence ID" value="NZ_JAWLKI010000038.1"/>
</dbReference>
<accession>A0ABU4DJK5</accession>
<keyword evidence="3" id="KW-1185">Reference proteome</keyword>
<organism evidence="2 3">
    <name type="scientific">Gordonia amicalis</name>
    <dbReference type="NCBI Taxonomy" id="89053"/>
    <lineage>
        <taxon>Bacteria</taxon>
        <taxon>Bacillati</taxon>
        <taxon>Actinomycetota</taxon>
        <taxon>Actinomycetes</taxon>
        <taxon>Mycobacteriales</taxon>
        <taxon>Gordoniaceae</taxon>
        <taxon>Gordonia</taxon>
    </lineage>
</organism>